<feature type="non-terminal residue" evidence="7">
    <location>
        <position position="1"/>
    </location>
</feature>
<dbReference type="GO" id="GO:0016020">
    <property type="term" value="C:membrane"/>
    <property type="evidence" value="ECO:0007669"/>
    <property type="project" value="UniProtKB-SubCell"/>
</dbReference>
<dbReference type="EMBL" id="KB202793">
    <property type="protein sequence ID" value="ESO88057.1"/>
    <property type="molecule type" value="Genomic_DNA"/>
</dbReference>
<organism evidence="7 8">
    <name type="scientific">Lottia gigantea</name>
    <name type="common">Giant owl limpet</name>
    <dbReference type="NCBI Taxonomy" id="225164"/>
    <lineage>
        <taxon>Eukaryota</taxon>
        <taxon>Metazoa</taxon>
        <taxon>Spiralia</taxon>
        <taxon>Lophotrochozoa</taxon>
        <taxon>Mollusca</taxon>
        <taxon>Gastropoda</taxon>
        <taxon>Patellogastropoda</taxon>
        <taxon>Lottioidea</taxon>
        <taxon>Lottiidae</taxon>
        <taxon>Lottia</taxon>
    </lineage>
</organism>
<feature type="transmembrane region" description="Helical" evidence="5">
    <location>
        <begin position="108"/>
        <end position="130"/>
    </location>
</feature>
<sequence>NQFPSLWFQWDLVCGRAGLSALSQTIFMLGQGVGAFICTSLADKYGRRPIHLITQGGLLVSCIAIVFINNIGGFIVLRFIVGAMQQSVALTGYAILVEMLITDLRPLAGCLNGLSWTISLVALAPLGYLLQHFSWRYFQVTIIVVMSYAVLMICFMDESLRWLVANNKIQQAEDIISKMCKANKTEFSKSRLALHQQMAKAKTKNELEMVMGKWTPVNELQLLKPKAINSVTYYGLFLTSSNLSGNRFFNYFLNAVVELPSLLFVFIAVKRLDRRSVCGISMIISGVALIISGVFYIPGDKSAGSTSSVVFSLIGKFAITASFHGLFIYTPELFPTNMRNAGLGVGSSAARIGGMVAPFSRLLSDVVIWGPRVVFSGGCLLAAILITLLPETRGRPLLTTIEEMRAWKNIKSSTLELSIK</sequence>
<dbReference type="Gene3D" id="1.20.1250.20">
    <property type="entry name" value="MFS general substrate transporter like domains"/>
    <property type="match status" value="1"/>
</dbReference>
<comment type="subcellular location">
    <subcellularLocation>
        <location evidence="1">Membrane</location>
        <topology evidence="1">Multi-pass membrane protein</topology>
    </subcellularLocation>
</comment>
<dbReference type="InterPro" id="IPR020846">
    <property type="entry name" value="MFS_dom"/>
</dbReference>
<evidence type="ECO:0000256" key="4">
    <source>
        <dbReference type="ARBA" id="ARBA00023136"/>
    </source>
</evidence>
<dbReference type="PROSITE" id="PS50850">
    <property type="entry name" value="MFS"/>
    <property type="match status" value="1"/>
</dbReference>
<feature type="transmembrane region" description="Helical" evidence="5">
    <location>
        <begin position="341"/>
        <end position="360"/>
    </location>
</feature>
<protein>
    <recommendedName>
        <fullName evidence="6">Major facilitator superfamily (MFS) profile domain-containing protein</fullName>
    </recommendedName>
</protein>
<evidence type="ECO:0000259" key="6">
    <source>
        <dbReference type="PROSITE" id="PS50850"/>
    </source>
</evidence>
<proteinExistence type="predicted"/>
<dbReference type="GeneID" id="20232650"/>
<keyword evidence="2 5" id="KW-0812">Transmembrane</keyword>
<feature type="transmembrane region" description="Helical" evidence="5">
    <location>
        <begin position="20"/>
        <end position="38"/>
    </location>
</feature>
<accession>V3ZUM1</accession>
<dbReference type="KEGG" id="lgi:LOTGIDRAFT_126895"/>
<feature type="transmembrane region" description="Helical" evidence="5">
    <location>
        <begin position="136"/>
        <end position="156"/>
    </location>
</feature>
<dbReference type="OMA" id="CHIAMFA"/>
<gene>
    <name evidence="7" type="ORF">LOTGIDRAFT_126895</name>
</gene>
<feature type="transmembrane region" description="Helical" evidence="5">
    <location>
        <begin position="276"/>
        <end position="297"/>
    </location>
</feature>
<feature type="transmembrane region" description="Helical" evidence="5">
    <location>
        <begin position="366"/>
        <end position="389"/>
    </location>
</feature>
<evidence type="ECO:0000313" key="8">
    <source>
        <dbReference type="Proteomes" id="UP000030746"/>
    </source>
</evidence>
<dbReference type="Proteomes" id="UP000030746">
    <property type="component" value="Unassembled WGS sequence"/>
</dbReference>
<evidence type="ECO:0000256" key="5">
    <source>
        <dbReference type="SAM" id="Phobius"/>
    </source>
</evidence>
<keyword evidence="8" id="KW-1185">Reference proteome</keyword>
<dbReference type="PANTHER" id="PTHR24064">
    <property type="entry name" value="SOLUTE CARRIER FAMILY 22 MEMBER"/>
    <property type="match status" value="1"/>
</dbReference>
<dbReference type="HOGENOM" id="CLU_001265_33_5_1"/>
<keyword evidence="3 5" id="KW-1133">Transmembrane helix</keyword>
<name>V3ZUM1_LOTGI</name>
<evidence type="ECO:0000256" key="3">
    <source>
        <dbReference type="ARBA" id="ARBA00022989"/>
    </source>
</evidence>
<dbReference type="InterPro" id="IPR036259">
    <property type="entry name" value="MFS_trans_sf"/>
</dbReference>
<dbReference type="InterPro" id="IPR005828">
    <property type="entry name" value="MFS_sugar_transport-like"/>
</dbReference>
<dbReference type="CTD" id="20232650"/>
<evidence type="ECO:0000256" key="1">
    <source>
        <dbReference type="ARBA" id="ARBA00004141"/>
    </source>
</evidence>
<evidence type="ECO:0000256" key="2">
    <source>
        <dbReference type="ARBA" id="ARBA00022692"/>
    </source>
</evidence>
<dbReference type="AlphaFoldDB" id="V3ZUM1"/>
<keyword evidence="4 5" id="KW-0472">Membrane</keyword>
<evidence type="ECO:0000313" key="7">
    <source>
        <dbReference type="EMBL" id="ESO88057.1"/>
    </source>
</evidence>
<feature type="transmembrane region" description="Helical" evidence="5">
    <location>
        <begin position="309"/>
        <end position="329"/>
    </location>
</feature>
<feature type="transmembrane region" description="Helical" evidence="5">
    <location>
        <begin position="251"/>
        <end position="269"/>
    </location>
</feature>
<dbReference type="Pfam" id="PF00083">
    <property type="entry name" value="Sugar_tr"/>
    <property type="match status" value="1"/>
</dbReference>
<dbReference type="RefSeq" id="XP_009061367.1">
    <property type="nucleotide sequence ID" value="XM_009063119.1"/>
</dbReference>
<feature type="domain" description="Major facilitator superfamily (MFS) profile" evidence="6">
    <location>
        <begin position="1"/>
        <end position="394"/>
    </location>
</feature>
<reference evidence="7 8" key="1">
    <citation type="journal article" date="2013" name="Nature">
        <title>Insights into bilaterian evolution from three spiralian genomes.</title>
        <authorList>
            <person name="Simakov O."/>
            <person name="Marletaz F."/>
            <person name="Cho S.J."/>
            <person name="Edsinger-Gonzales E."/>
            <person name="Havlak P."/>
            <person name="Hellsten U."/>
            <person name="Kuo D.H."/>
            <person name="Larsson T."/>
            <person name="Lv J."/>
            <person name="Arendt D."/>
            <person name="Savage R."/>
            <person name="Osoegawa K."/>
            <person name="de Jong P."/>
            <person name="Grimwood J."/>
            <person name="Chapman J.A."/>
            <person name="Shapiro H."/>
            <person name="Aerts A."/>
            <person name="Otillar R.P."/>
            <person name="Terry A.Y."/>
            <person name="Boore J.L."/>
            <person name="Grigoriev I.V."/>
            <person name="Lindberg D.R."/>
            <person name="Seaver E.C."/>
            <person name="Weisblat D.A."/>
            <person name="Putnam N.H."/>
            <person name="Rokhsar D.S."/>
        </authorList>
    </citation>
    <scope>NUCLEOTIDE SEQUENCE [LARGE SCALE GENOMIC DNA]</scope>
</reference>
<dbReference type="GO" id="GO:0022857">
    <property type="term" value="F:transmembrane transporter activity"/>
    <property type="evidence" value="ECO:0007669"/>
    <property type="project" value="InterPro"/>
</dbReference>
<dbReference type="SUPFAM" id="SSF103473">
    <property type="entry name" value="MFS general substrate transporter"/>
    <property type="match status" value="1"/>
</dbReference>
<dbReference type="OrthoDB" id="6100430at2759"/>